<proteinExistence type="predicted"/>
<dbReference type="NCBIfam" id="TIGR01731">
    <property type="entry name" value="fil_hemag_20aa"/>
    <property type="match status" value="6"/>
</dbReference>
<dbReference type="InterPro" id="IPR011050">
    <property type="entry name" value="Pectin_lyase_fold/virulence"/>
</dbReference>
<dbReference type="EMBL" id="JABBGJ010000005">
    <property type="protein sequence ID" value="NML97400.1"/>
    <property type="molecule type" value="Genomic_DNA"/>
</dbReference>
<dbReference type="Pfam" id="PF05594">
    <property type="entry name" value="Fil_haemagg"/>
    <property type="match status" value="4"/>
</dbReference>
<dbReference type="SUPFAM" id="SSF51126">
    <property type="entry name" value="Pectin lyase-like"/>
    <property type="match status" value="1"/>
</dbReference>
<dbReference type="Pfam" id="PF13018">
    <property type="entry name" value="ESPR"/>
    <property type="match status" value="1"/>
</dbReference>
<comment type="caution">
    <text evidence="2">The sequence shown here is derived from an EMBL/GenBank/DDBJ whole genome shotgun (WGS) entry which is preliminary data.</text>
</comment>
<gene>
    <name evidence="2" type="ORF">HHL24_05470</name>
</gene>
<evidence type="ECO:0000259" key="1">
    <source>
        <dbReference type="SMART" id="SM00912"/>
    </source>
</evidence>
<dbReference type="Pfam" id="PF05860">
    <property type="entry name" value="TPS"/>
    <property type="match status" value="1"/>
</dbReference>
<organism evidence="2 3">
    <name type="scientific">Paraburkholderia polaris</name>
    <dbReference type="NCBI Taxonomy" id="2728848"/>
    <lineage>
        <taxon>Bacteria</taxon>
        <taxon>Pseudomonadati</taxon>
        <taxon>Pseudomonadota</taxon>
        <taxon>Betaproteobacteria</taxon>
        <taxon>Burkholderiales</taxon>
        <taxon>Burkholderiaceae</taxon>
        <taxon>Paraburkholderia</taxon>
    </lineage>
</organism>
<dbReference type="AlphaFoldDB" id="A0A848I7C3"/>
<sequence length="664" mass="64937">MNRNAFRLVYSRLRGMLVAVEESATATGKANGDTAVTRRTLAGTPNVAHGFAMHRIALGVLALLGALPSWSGAQIAPGGADAPSVVQTPNGLDQVNINRASGAGVSMNTYGQFDVQQKGAILNNSPVMVQTQQAGMINGNPNFGPGQSARVIVNQVNSSAASQINGHLEVAGQRAEVVIANGSGISVNGGGFVNTSRAILTTGTPNFAPDGSLSDFNVTGGNITIQGSGLNASDVDQVDLLARAVQANAAIYAKNLNVVTGANSIDHDSLTVTPIAGTGSAPGVSIDVSSLGGMYANRIVLVGTEAGVGVSLKGVLAANAGDLVLTSAGKLVLAGQTNASGNIVASAQDIDNSGTTYAQQNANLSASGALTNSGMIAAQQNTAANAGSLSSTGTLASGVNGDGSLAQTGDLNVNASGTVVTSGRNVAGGNASVTGVAVNLAGATNSASGALVLAANGGDLNLSGATTTAGGSLDARTAGTLTNDNGAMSSGGAQTITAAALSNRGGQIVSGSTLTENVAGQTINQGGTMQASGALASSSAALDNSGGHIASLNADGVSITTTGLLNNGAGGTIGGNGNVALQSGQFVNAGSITAVQSLIASAVQTLFNSGTFATNANLTLSAGSILTNAGQLSAAGALTLCRGRRRRCSRWYGGFSDGIERPSV</sequence>
<dbReference type="NCBIfam" id="TIGR01901">
    <property type="entry name" value="adhes_NPXG"/>
    <property type="match status" value="1"/>
</dbReference>
<dbReference type="InterPro" id="IPR010069">
    <property type="entry name" value="CdiA_FHA1_rpt"/>
</dbReference>
<evidence type="ECO:0000313" key="3">
    <source>
        <dbReference type="Proteomes" id="UP000544134"/>
    </source>
</evidence>
<dbReference type="InterPro" id="IPR024973">
    <property type="entry name" value="ESPR"/>
</dbReference>
<dbReference type="Proteomes" id="UP000544134">
    <property type="component" value="Unassembled WGS sequence"/>
</dbReference>
<dbReference type="InterPro" id="IPR008619">
    <property type="entry name" value="Filamentous_hemagglutn_rpt"/>
</dbReference>
<dbReference type="Gene3D" id="2.160.20.10">
    <property type="entry name" value="Single-stranded right-handed beta-helix, Pectin lyase-like"/>
    <property type="match status" value="1"/>
</dbReference>
<feature type="domain" description="Filamentous haemagglutinin FhaB/tRNA nuclease CdiA-like TPS" evidence="1">
    <location>
        <begin position="89"/>
        <end position="210"/>
    </location>
</feature>
<dbReference type="InterPro" id="IPR012334">
    <property type="entry name" value="Pectin_lyas_fold"/>
</dbReference>
<reference evidence="2 3" key="1">
    <citation type="submission" date="2020-04" db="EMBL/GenBank/DDBJ databases">
        <title>Paraburkholderia sp. RP-4-7 isolated from soil.</title>
        <authorList>
            <person name="Dahal R.H."/>
        </authorList>
    </citation>
    <scope>NUCLEOTIDE SEQUENCE [LARGE SCALE GENOMIC DNA]</scope>
    <source>
        <strain evidence="2 3">RP-4-7</strain>
    </source>
</reference>
<dbReference type="InterPro" id="IPR008638">
    <property type="entry name" value="FhaB/CdiA-like_TPS"/>
</dbReference>
<protein>
    <submittedName>
        <fullName evidence="2">Filamentous hemagglutinin N-terminal domain-containing protein</fullName>
    </submittedName>
</protein>
<dbReference type="SMART" id="SM00912">
    <property type="entry name" value="Haemagg_act"/>
    <property type="match status" value="1"/>
</dbReference>
<name>A0A848I7C3_9BURK</name>
<keyword evidence="3" id="KW-1185">Reference proteome</keyword>
<evidence type="ECO:0000313" key="2">
    <source>
        <dbReference type="EMBL" id="NML97400.1"/>
    </source>
</evidence>
<accession>A0A848I7C3</accession>